<dbReference type="SMART" id="SM00487">
    <property type="entry name" value="DEXDc"/>
    <property type="match status" value="1"/>
</dbReference>
<dbReference type="GO" id="GO:0005829">
    <property type="term" value="C:cytosol"/>
    <property type="evidence" value="ECO:0007669"/>
    <property type="project" value="TreeGrafter"/>
</dbReference>
<protein>
    <recommendedName>
        <fullName evidence="2">Helicase ATP-binding domain-containing protein</fullName>
    </recommendedName>
</protein>
<organism evidence="3">
    <name type="scientific">uncultured Desulfobacterium sp</name>
    <dbReference type="NCBI Taxonomy" id="201089"/>
    <lineage>
        <taxon>Bacteria</taxon>
        <taxon>Pseudomonadati</taxon>
        <taxon>Thermodesulfobacteriota</taxon>
        <taxon>Desulfobacteria</taxon>
        <taxon>Desulfobacterales</taxon>
        <taxon>Desulfobacteriaceae</taxon>
        <taxon>Desulfobacterium</taxon>
        <taxon>environmental samples</taxon>
    </lineage>
</organism>
<dbReference type="GO" id="GO:0005524">
    <property type="term" value="F:ATP binding"/>
    <property type="evidence" value="ECO:0007669"/>
    <property type="project" value="InterPro"/>
</dbReference>
<keyword evidence="1" id="KW-1133">Transmembrane helix</keyword>
<dbReference type="PANTHER" id="PTHR47396">
    <property type="entry name" value="TYPE I RESTRICTION ENZYME ECOKI R PROTEIN"/>
    <property type="match status" value="1"/>
</dbReference>
<dbReference type="SUPFAM" id="SSF52540">
    <property type="entry name" value="P-loop containing nucleoside triphosphate hydrolases"/>
    <property type="match status" value="2"/>
</dbReference>
<dbReference type="Gene3D" id="3.40.50.300">
    <property type="entry name" value="P-loop containing nucleotide triphosphate hydrolases"/>
    <property type="match status" value="2"/>
</dbReference>
<dbReference type="AlphaFoldDB" id="E1YI09"/>
<dbReference type="Pfam" id="PF04851">
    <property type="entry name" value="ResIII"/>
    <property type="match status" value="1"/>
</dbReference>
<name>E1YI09_9BACT</name>
<gene>
    <name evidence="3" type="ORF">N47_D30870</name>
</gene>
<dbReference type="GO" id="GO:0003677">
    <property type="term" value="F:DNA binding"/>
    <property type="evidence" value="ECO:0007669"/>
    <property type="project" value="InterPro"/>
</dbReference>
<feature type="transmembrane region" description="Helical" evidence="1">
    <location>
        <begin position="65"/>
        <end position="87"/>
    </location>
</feature>
<sequence length="864" mass="101133">MADKFLYETLDSASELGFLKKEIPDFIKDNIDPKFELRAYQQEAFARFFHCLNIEFPGKIFPLHFLFNMATGSGKTLIMAGLILYLYKKGYRNFLFFVNSSNIIEKTRDNFLNPLSSKVLFAENIRFGTKRVAVTPVANFEGVNETDINICFTTIQKLHSDLTTEKENSVTYEDFKNKKIVLLADEAHHINVSTKAQIDFEELNWESTVERIFHQNEDNLLLEFTATLDYSHNHIADKYRNKVLYRYDLRQFRNDGYSKDVYIVQAEFEEKERIIQALILSQYKQEVAAKHRINLKPVILFKAQKTIAQSKENKTNFHKLIEQLSGADIRRIQDKSDIPLVKRAFQFFKENNIAANQLAERLRREFDESRCISVNEEKEKENQQILLNSLEDIDNRIRAIFAVQKLNEGWDVLNLFDIVRCYTARDSKSGKPGKTTIAEAQLIGRGARYFPFTTDEHNDRYRRKYDNSLEDEMRVLEELHYHSINDSRYISELRTALIAEGMMDDREVNKPLKLKDAFKETDFYKAGLIYLNERIKNDYLYVRSFSDMGVTKKNYAHTLSSGRGMSGALLNENGNIERVAESGRKDVKVKEMPRHIVYNAISRNPFFTFQSIHKYFPHVSSMRQFIESDDYLGSLEITFQGVSADLYSLSNKAQLDSLTGLLERIESELRKNITDYKGTEDFKLNQVSTVFSDKVLKLIEGSERANGDEQFVADKGWYVFNANYGTSEEKAFVKMLDRQMDTLKEKYDGIYLVRNERHFKIYSFSDGQAFEPDFVLFLREKNGSMLTYQIFIEPKGKHLKEYDKWKQEFLKEITEKFKGKTLEFKTQQRTQKYKLVGVPFYNNEDENKFKQSLYEVVEGRNVVC</sequence>
<dbReference type="InterPro" id="IPR014001">
    <property type="entry name" value="Helicase_ATP-bd"/>
</dbReference>
<dbReference type="REBASE" id="35267">
    <property type="entry name" value="DspN47ORF30880P"/>
</dbReference>
<dbReference type="CDD" id="cd18785">
    <property type="entry name" value="SF2_C"/>
    <property type="match status" value="1"/>
</dbReference>
<keyword evidence="1" id="KW-0812">Transmembrane</keyword>
<evidence type="ECO:0000313" key="3">
    <source>
        <dbReference type="EMBL" id="CBX30278.1"/>
    </source>
</evidence>
<feature type="domain" description="Helicase ATP-binding" evidence="2">
    <location>
        <begin position="56"/>
        <end position="246"/>
    </location>
</feature>
<evidence type="ECO:0000256" key="1">
    <source>
        <dbReference type="SAM" id="Phobius"/>
    </source>
</evidence>
<proteinExistence type="predicted"/>
<dbReference type="EMBL" id="FR695874">
    <property type="protein sequence ID" value="CBX30278.1"/>
    <property type="molecule type" value="Genomic_DNA"/>
</dbReference>
<keyword evidence="1" id="KW-0472">Membrane</keyword>
<dbReference type="PANTHER" id="PTHR47396:SF1">
    <property type="entry name" value="ATP-DEPENDENT HELICASE IRC3-RELATED"/>
    <property type="match status" value="1"/>
</dbReference>
<accession>E1YI09</accession>
<dbReference type="InterPro" id="IPR050742">
    <property type="entry name" value="Helicase_Restrict-Modif_Enz"/>
</dbReference>
<dbReference type="InterPro" id="IPR027417">
    <property type="entry name" value="P-loop_NTPase"/>
</dbReference>
<reference evidence="3" key="1">
    <citation type="journal article" date="2011" name="Environ. Microbiol.">
        <title>Genomic insights into the metabolic potential of the polycyclic aromatic hydrocarbon degrading sulfate-reducing Deltaproteobacterium N47.</title>
        <authorList>
            <person name="Bergmann F."/>
            <person name="Selesi D."/>
            <person name="Weinmaier T."/>
            <person name="Tischler P."/>
            <person name="Rattei T."/>
            <person name="Meckenstock R.U."/>
        </authorList>
    </citation>
    <scope>NUCLEOTIDE SEQUENCE</scope>
</reference>
<dbReference type="InterPro" id="IPR006935">
    <property type="entry name" value="Helicase/UvrB_N"/>
</dbReference>
<dbReference type="GO" id="GO:0016787">
    <property type="term" value="F:hydrolase activity"/>
    <property type="evidence" value="ECO:0007669"/>
    <property type="project" value="InterPro"/>
</dbReference>
<evidence type="ECO:0000259" key="2">
    <source>
        <dbReference type="PROSITE" id="PS51192"/>
    </source>
</evidence>
<dbReference type="PROSITE" id="PS51192">
    <property type="entry name" value="HELICASE_ATP_BIND_1"/>
    <property type="match status" value="1"/>
</dbReference>